<keyword evidence="3" id="KW-0808">Transferase</keyword>
<dbReference type="GO" id="GO:0044773">
    <property type="term" value="P:mitotic DNA damage checkpoint signaling"/>
    <property type="evidence" value="ECO:0007669"/>
    <property type="project" value="TreeGrafter"/>
</dbReference>
<dbReference type="Gene3D" id="1.10.510.10">
    <property type="entry name" value="Transferase(Phosphotransferase) domain 1"/>
    <property type="match status" value="1"/>
</dbReference>
<dbReference type="PROSITE" id="PS50011">
    <property type="entry name" value="PROTEIN_KINASE_DOM"/>
    <property type="match status" value="1"/>
</dbReference>
<sequence>MAEDDVDAQKGKEKAQEEERQRARESTPETTVEDEMEEFKHAFQGLTEQFELVDKIGSGTFSSVYKAVDKSFDKYDNSWLRECMPEDYDTDPSKPKYVALKRIYVTSSPNRIINELKLLHELRGSSRVVPLITAFRDRDQVVAVMPLLPHHDFQHHMRRFKLNDVRIYMQQLLQGLEFIHKRKIIHRDIKPANFLFDTARSRGVLVDFGLAEKEARYGCVCEKGGIEGRYDIVSQYGYKKDDQRPSRRANRAGTRGFRAPEVLLKCGSQTTKLDIWAAGVVLLCFLSKRFPFFESSDDPEALVELGVIFGRRNLQRVSFLHGAVYETNIPSIHDKPLSFEKVIRACTSTWNGAQYEETTPITTEHRKAIDLLAHLLTLDYRRRYTATQALQHSFFNGP</sequence>
<evidence type="ECO:0000313" key="10">
    <source>
        <dbReference type="Proteomes" id="UP000761534"/>
    </source>
</evidence>
<evidence type="ECO:0000256" key="1">
    <source>
        <dbReference type="ARBA" id="ARBA00012513"/>
    </source>
</evidence>
<evidence type="ECO:0000259" key="8">
    <source>
        <dbReference type="PROSITE" id="PS50011"/>
    </source>
</evidence>
<reference evidence="9" key="1">
    <citation type="journal article" date="2019" name="G3 (Bethesda)">
        <title>Genome Assemblies of Two Rare Opportunistic Yeast Pathogens: Diutina rugosa (syn. Candida rugosa) and Trichomonascus ciferrii (syn. Candida ciferrii).</title>
        <authorList>
            <person name="Mixao V."/>
            <person name="Saus E."/>
            <person name="Hansen A.P."/>
            <person name="Lass-Florl C."/>
            <person name="Gabaldon T."/>
        </authorList>
    </citation>
    <scope>NUCLEOTIDE SEQUENCE</scope>
    <source>
        <strain evidence="9">CBS 4856</strain>
    </source>
</reference>
<dbReference type="VEuPathDB" id="FungiDB:TRICI_005161"/>
<dbReference type="Pfam" id="PF00069">
    <property type="entry name" value="Pkinase"/>
    <property type="match status" value="1"/>
</dbReference>
<keyword evidence="10" id="KW-1185">Reference proteome</keyword>
<evidence type="ECO:0000256" key="7">
    <source>
        <dbReference type="SAM" id="MobiDB-lite"/>
    </source>
</evidence>
<feature type="domain" description="Protein kinase" evidence="8">
    <location>
        <begin position="50"/>
        <end position="395"/>
    </location>
</feature>
<evidence type="ECO:0000256" key="4">
    <source>
        <dbReference type="ARBA" id="ARBA00022741"/>
    </source>
</evidence>
<comment type="caution">
    <text evidence="9">The sequence shown here is derived from an EMBL/GenBank/DDBJ whole genome shotgun (WGS) entry which is preliminary data.</text>
</comment>
<dbReference type="PROSITE" id="PS00108">
    <property type="entry name" value="PROTEIN_KINASE_ST"/>
    <property type="match status" value="1"/>
</dbReference>
<dbReference type="InterPro" id="IPR008271">
    <property type="entry name" value="Ser/Thr_kinase_AS"/>
</dbReference>
<keyword evidence="2" id="KW-0723">Serine/threonine-protein kinase</keyword>
<dbReference type="Gene3D" id="3.30.200.20">
    <property type="entry name" value="Phosphorylase Kinase, domain 1"/>
    <property type="match status" value="1"/>
</dbReference>
<dbReference type="PANTHER" id="PTHR44167">
    <property type="entry name" value="OVARIAN-SPECIFIC SERINE/THREONINE-PROTEIN KINASE LOK-RELATED"/>
    <property type="match status" value="1"/>
</dbReference>
<protein>
    <recommendedName>
        <fullName evidence="1">non-specific serine/threonine protein kinase</fullName>
        <ecNumber evidence="1">2.7.11.1</ecNumber>
    </recommendedName>
</protein>
<keyword evidence="6" id="KW-0067">ATP-binding</keyword>
<dbReference type="GO" id="GO:0005634">
    <property type="term" value="C:nucleus"/>
    <property type="evidence" value="ECO:0007669"/>
    <property type="project" value="TreeGrafter"/>
</dbReference>
<evidence type="ECO:0000256" key="6">
    <source>
        <dbReference type="ARBA" id="ARBA00022840"/>
    </source>
</evidence>
<gene>
    <name evidence="9" type="ORF">TRICI_005161</name>
</gene>
<evidence type="ECO:0000256" key="3">
    <source>
        <dbReference type="ARBA" id="ARBA00022679"/>
    </source>
</evidence>
<keyword evidence="5" id="KW-0418">Kinase</keyword>
<dbReference type="PANTHER" id="PTHR44167:SF23">
    <property type="entry name" value="CDC7 KINASE, ISOFORM A-RELATED"/>
    <property type="match status" value="1"/>
</dbReference>
<evidence type="ECO:0000256" key="2">
    <source>
        <dbReference type="ARBA" id="ARBA00022527"/>
    </source>
</evidence>
<dbReference type="GO" id="GO:0005524">
    <property type="term" value="F:ATP binding"/>
    <property type="evidence" value="ECO:0007669"/>
    <property type="project" value="UniProtKB-KW"/>
</dbReference>
<dbReference type="InterPro" id="IPR011009">
    <property type="entry name" value="Kinase-like_dom_sf"/>
</dbReference>
<dbReference type="SMART" id="SM00220">
    <property type="entry name" value="S_TKc"/>
    <property type="match status" value="1"/>
</dbReference>
<dbReference type="CDD" id="cd14019">
    <property type="entry name" value="STKc_Cdc7"/>
    <property type="match status" value="1"/>
</dbReference>
<accession>A0A642UXN2</accession>
<dbReference type="EMBL" id="SWFS01000396">
    <property type="protein sequence ID" value="KAA8906496.1"/>
    <property type="molecule type" value="Genomic_DNA"/>
</dbReference>
<feature type="compositionally biased region" description="Basic and acidic residues" evidence="7">
    <location>
        <begin position="7"/>
        <end position="27"/>
    </location>
</feature>
<evidence type="ECO:0000313" key="9">
    <source>
        <dbReference type="EMBL" id="KAA8906496.1"/>
    </source>
</evidence>
<keyword evidence="4" id="KW-0547">Nucleotide-binding</keyword>
<dbReference type="InterPro" id="IPR000719">
    <property type="entry name" value="Prot_kinase_dom"/>
</dbReference>
<evidence type="ECO:0000256" key="5">
    <source>
        <dbReference type="ARBA" id="ARBA00022777"/>
    </source>
</evidence>
<dbReference type="EC" id="2.7.11.1" evidence="1"/>
<organism evidence="9 10">
    <name type="scientific">Trichomonascus ciferrii</name>
    <dbReference type="NCBI Taxonomy" id="44093"/>
    <lineage>
        <taxon>Eukaryota</taxon>
        <taxon>Fungi</taxon>
        <taxon>Dikarya</taxon>
        <taxon>Ascomycota</taxon>
        <taxon>Saccharomycotina</taxon>
        <taxon>Dipodascomycetes</taxon>
        <taxon>Dipodascales</taxon>
        <taxon>Trichomonascaceae</taxon>
        <taxon>Trichomonascus</taxon>
        <taxon>Trichomonascus ciferrii complex</taxon>
    </lineage>
</organism>
<name>A0A642UXN2_9ASCO</name>
<dbReference type="SUPFAM" id="SSF56112">
    <property type="entry name" value="Protein kinase-like (PK-like)"/>
    <property type="match status" value="1"/>
</dbReference>
<dbReference type="Proteomes" id="UP000761534">
    <property type="component" value="Unassembled WGS sequence"/>
</dbReference>
<proteinExistence type="predicted"/>
<dbReference type="OrthoDB" id="10020333at2759"/>
<dbReference type="GO" id="GO:0004674">
    <property type="term" value="F:protein serine/threonine kinase activity"/>
    <property type="evidence" value="ECO:0007669"/>
    <property type="project" value="UniProtKB-KW"/>
</dbReference>
<dbReference type="AlphaFoldDB" id="A0A642UXN2"/>
<feature type="region of interest" description="Disordered" evidence="7">
    <location>
        <begin position="1"/>
        <end position="35"/>
    </location>
</feature>